<gene>
    <name evidence="1" type="ORF">APUU_51401A</name>
</gene>
<dbReference type="Proteomes" id="UP000654913">
    <property type="component" value="Chromosome 5"/>
</dbReference>
<keyword evidence="2" id="KW-1185">Reference proteome</keyword>
<accession>A0A7R7XS31</accession>
<dbReference type="AlphaFoldDB" id="A0A7R7XS31"/>
<reference evidence="1" key="1">
    <citation type="submission" date="2021-01" db="EMBL/GenBank/DDBJ databases">
        <authorList>
            <consortium name="Aspergillus puulaauensis MK2 genome sequencing consortium"/>
            <person name="Kazuki M."/>
            <person name="Futagami T."/>
        </authorList>
    </citation>
    <scope>NUCLEOTIDE SEQUENCE</scope>
    <source>
        <strain evidence="1">MK2</strain>
    </source>
</reference>
<organism evidence="1 2">
    <name type="scientific">Aspergillus puulaauensis</name>
    <dbReference type="NCBI Taxonomy" id="1220207"/>
    <lineage>
        <taxon>Eukaryota</taxon>
        <taxon>Fungi</taxon>
        <taxon>Dikarya</taxon>
        <taxon>Ascomycota</taxon>
        <taxon>Pezizomycotina</taxon>
        <taxon>Eurotiomycetes</taxon>
        <taxon>Eurotiomycetidae</taxon>
        <taxon>Eurotiales</taxon>
        <taxon>Aspergillaceae</taxon>
        <taxon>Aspergillus</taxon>
    </lineage>
</organism>
<evidence type="ECO:0000313" key="1">
    <source>
        <dbReference type="EMBL" id="BCS26690.1"/>
    </source>
</evidence>
<sequence length="289" mass="33318">MQSRPGRLSPPQHDPIFQLNLPVQFISSTAYQPFQSQREWPYDRSLQRRLLVSQSAGDIDYLCLHPSLIRRLAMAERKKYLNEEDFKAGLVALDKEMGQNPWLVAFAPIRIVTAGGFLAVSYLRNREATGDIDYLIDPIYVGDGDINKALHAAIESVGDRLKFNDEWFNDDISIFVTKRARENVFERADKQGITLFKGENLEVLAAPIEWALERKLRRIYAGDRDRKAETDMADAVALLKKLKERTNEPLDLELIRTMNTNGFDVCPDHDTMHRVANVYRDEYKEEPFK</sequence>
<dbReference type="EMBL" id="AP024447">
    <property type="protein sequence ID" value="BCS26690.1"/>
    <property type="molecule type" value="Genomic_DNA"/>
</dbReference>
<dbReference type="KEGG" id="apuu:APUU_51401A"/>
<name>A0A7R7XS31_9EURO</name>
<protein>
    <submittedName>
        <fullName evidence="1">Uncharacterized protein</fullName>
    </submittedName>
</protein>
<reference evidence="1" key="2">
    <citation type="submission" date="2021-02" db="EMBL/GenBank/DDBJ databases">
        <title>Aspergillus puulaauensis MK2 genome sequence.</title>
        <authorList>
            <person name="Futagami T."/>
            <person name="Mori K."/>
            <person name="Kadooka C."/>
            <person name="Tanaka T."/>
        </authorList>
    </citation>
    <scope>NUCLEOTIDE SEQUENCE</scope>
    <source>
        <strain evidence="1">MK2</strain>
    </source>
</reference>
<dbReference type="RefSeq" id="XP_041558884.1">
    <property type="nucleotide sequence ID" value="XM_041706505.1"/>
</dbReference>
<proteinExistence type="predicted"/>
<evidence type="ECO:0000313" key="2">
    <source>
        <dbReference type="Proteomes" id="UP000654913"/>
    </source>
</evidence>
<dbReference type="OrthoDB" id="3348320at2759"/>
<dbReference type="GeneID" id="64976695"/>